<keyword evidence="9" id="KW-1185">Reference proteome</keyword>
<proteinExistence type="inferred from homology"/>
<evidence type="ECO:0000256" key="6">
    <source>
        <dbReference type="ARBA" id="ARBA00043141"/>
    </source>
</evidence>
<reference evidence="9" key="1">
    <citation type="journal article" date="2019" name="Int. J. Syst. Evol. Microbiol.">
        <title>The Global Catalogue of Microorganisms (GCM) 10K type strain sequencing project: providing services to taxonomists for standard genome sequencing and annotation.</title>
        <authorList>
            <consortium name="The Broad Institute Genomics Platform"/>
            <consortium name="The Broad Institute Genome Sequencing Center for Infectious Disease"/>
            <person name="Wu L."/>
            <person name="Ma J."/>
        </authorList>
    </citation>
    <scope>NUCLEOTIDE SEQUENCE [LARGE SCALE GENOMIC DNA]</scope>
    <source>
        <strain evidence="9">CGMCC 1.12922</strain>
    </source>
</reference>
<organism evidence="8 9">
    <name type="scientific">Sinisalibacter lacisalsi</name>
    <dbReference type="NCBI Taxonomy" id="1526570"/>
    <lineage>
        <taxon>Bacteria</taxon>
        <taxon>Pseudomonadati</taxon>
        <taxon>Pseudomonadota</taxon>
        <taxon>Alphaproteobacteria</taxon>
        <taxon>Rhodobacterales</taxon>
        <taxon>Roseobacteraceae</taxon>
        <taxon>Sinisalibacter</taxon>
    </lineage>
</organism>
<dbReference type="SUPFAM" id="SSF53850">
    <property type="entry name" value="Periplasmic binding protein-like II"/>
    <property type="match status" value="1"/>
</dbReference>
<evidence type="ECO:0000313" key="8">
    <source>
        <dbReference type="EMBL" id="GGD21976.1"/>
    </source>
</evidence>
<dbReference type="Pfam" id="PF00126">
    <property type="entry name" value="HTH_1"/>
    <property type="match status" value="1"/>
</dbReference>
<dbReference type="RefSeq" id="WP_188525847.1">
    <property type="nucleotide sequence ID" value="NZ_BMGI01000001.1"/>
</dbReference>
<sequence length="307" mass="33876">MHRPDAITLKQLRALSAVAAHGSITKAAEAIRLTPPAVHTQLKQLSENMHAEMLRRGSSGKMELTPEGEVVLESIRRIEVELDACMRSVSELRDGRAGFVQLGVVSTGKYFAPGLVAMLKRVFPEIRIDLVVGNRGQTIAALEARQIQLAIMGRPPRVPINTSVLIGPHPHVLIAPPDHRFAGMRRIDPDELFEETFIGREEGSGTRILMTRFLDRIGDGRTYDAITMSSNETIKQAVIAGLGLALISQHTVVDELHTGRLVKLDLPGLPIERAWYLLNRDDIPLTPAAERVRAYISQMEGSFLPQL</sequence>
<accession>A0ABQ1QD64</accession>
<dbReference type="InterPro" id="IPR005119">
    <property type="entry name" value="LysR_subst-bd"/>
</dbReference>
<dbReference type="EMBL" id="BMGI01000001">
    <property type="protein sequence ID" value="GGD21976.1"/>
    <property type="molecule type" value="Genomic_DNA"/>
</dbReference>
<dbReference type="Gene3D" id="3.40.190.10">
    <property type="entry name" value="Periplasmic binding protein-like II"/>
    <property type="match status" value="2"/>
</dbReference>
<evidence type="ECO:0000256" key="5">
    <source>
        <dbReference type="ARBA" id="ARBA00039279"/>
    </source>
</evidence>
<evidence type="ECO:0000256" key="1">
    <source>
        <dbReference type="ARBA" id="ARBA00009437"/>
    </source>
</evidence>
<feature type="domain" description="HTH lysR-type" evidence="7">
    <location>
        <begin position="7"/>
        <end position="65"/>
    </location>
</feature>
<comment type="caution">
    <text evidence="8">The sequence shown here is derived from an EMBL/GenBank/DDBJ whole genome shotgun (WGS) entry which is preliminary data.</text>
</comment>
<dbReference type="InterPro" id="IPR036390">
    <property type="entry name" value="WH_DNA-bd_sf"/>
</dbReference>
<evidence type="ECO:0000256" key="2">
    <source>
        <dbReference type="ARBA" id="ARBA00023015"/>
    </source>
</evidence>
<dbReference type="Gene3D" id="1.10.10.10">
    <property type="entry name" value="Winged helix-like DNA-binding domain superfamily/Winged helix DNA-binding domain"/>
    <property type="match status" value="1"/>
</dbReference>
<keyword evidence="2" id="KW-0805">Transcription regulation</keyword>
<evidence type="ECO:0000259" key="7">
    <source>
        <dbReference type="PROSITE" id="PS50931"/>
    </source>
</evidence>
<dbReference type="Proteomes" id="UP000617355">
    <property type="component" value="Unassembled WGS sequence"/>
</dbReference>
<dbReference type="InterPro" id="IPR000847">
    <property type="entry name" value="LysR_HTH_N"/>
</dbReference>
<evidence type="ECO:0000256" key="4">
    <source>
        <dbReference type="ARBA" id="ARBA00023163"/>
    </source>
</evidence>
<evidence type="ECO:0000256" key="3">
    <source>
        <dbReference type="ARBA" id="ARBA00023125"/>
    </source>
</evidence>
<keyword evidence="3" id="KW-0238">DNA-binding</keyword>
<dbReference type="SUPFAM" id="SSF46785">
    <property type="entry name" value="Winged helix' DNA-binding domain"/>
    <property type="match status" value="1"/>
</dbReference>
<dbReference type="NCBIfam" id="NF045990">
    <property type="entry name" value="TransRegCbbRRhodb"/>
    <property type="match status" value="1"/>
</dbReference>
<dbReference type="PROSITE" id="PS50931">
    <property type="entry name" value="HTH_LYSR"/>
    <property type="match status" value="1"/>
</dbReference>
<dbReference type="PANTHER" id="PTHR30126:SF5">
    <property type="entry name" value="HTH-TYPE TRANSCRIPTIONAL ACTIVATOR CMPR"/>
    <property type="match status" value="1"/>
</dbReference>
<gene>
    <name evidence="8" type="primary">cbbR</name>
    <name evidence="8" type="ORF">GCM10011358_03070</name>
</gene>
<dbReference type="PANTHER" id="PTHR30126">
    <property type="entry name" value="HTH-TYPE TRANSCRIPTIONAL REGULATOR"/>
    <property type="match status" value="1"/>
</dbReference>
<name>A0ABQ1QD64_9RHOB</name>
<evidence type="ECO:0000313" key="9">
    <source>
        <dbReference type="Proteomes" id="UP000617355"/>
    </source>
</evidence>
<protein>
    <recommendedName>
        <fullName evidence="5">HTH-type transcriptional regulator CbbR</fullName>
    </recommendedName>
    <alternativeName>
        <fullName evidence="6">RuBisCO operon transcriptional regulator</fullName>
    </alternativeName>
</protein>
<dbReference type="Pfam" id="PF03466">
    <property type="entry name" value="LysR_substrate"/>
    <property type="match status" value="1"/>
</dbReference>
<comment type="similarity">
    <text evidence="1">Belongs to the LysR transcriptional regulatory family.</text>
</comment>
<dbReference type="InterPro" id="IPR036388">
    <property type="entry name" value="WH-like_DNA-bd_sf"/>
</dbReference>
<keyword evidence="4" id="KW-0804">Transcription</keyword>